<sequence>MPLDPNSYAARLALWKEYMEYFRSLFLNKQVPCPDCKEDNRTLFVYANNHGNTLLGRCQSNKHNDGKQRYWPVPEAFKRFFGPIPERFAHISHLRPTAPRAVASTSKGSSSTPAPSQRQLNNTACDKFDTTVVTRRQKNHASRSFDRQRLDELEIELAAARTKIAGLKAANAGQARTIENLSESIKSSHGSKRPAPVAEPTFNLAPSKKARRLDRQVAAGKEIVLLYDGFFGEKLGRVRKTVRALMGFKITPNVNQHTSTVYSFRINADDKNTFKQTMAANNYRFIDPRDESTCQNIVAPPEFVEECQQRLMPAICKRLVQDGQEHLQGIISEWTGTRLNDMAQSLSPMADFEDENF</sequence>
<keyword evidence="2" id="KW-1185">Reference proteome</keyword>
<name>A0ACC1KBB1_9FUNG</name>
<protein>
    <submittedName>
        <fullName evidence="1">Uncharacterized protein</fullName>
    </submittedName>
</protein>
<dbReference type="Proteomes" id="UP001140066">
    <property type="component" value="Unassembled WGS sequence"/>
</dbReference>
<evidence type="ECO:0000313" key="2">
    <source>
        <dbReference type="Proteomes" id="UP001140066"/>
    </source>
</evidence>
<evidence type="ECO:0000313" key="1">
    <source>
        <dbReference type="EMBL" id="KAJ2782405.1"/>
    </source>
</evidence>
<accession>A0ACC1KBB1</accession>
<comment type="caution">
    <text evidence="1">The sequence shown here is derived from an EMBL/GenBank/DDBJ whole genome shotgun (WGS) entry which is preliminary data.</text>
</comment>
<gene>
    <name evidence="1" type="ORF">GGI18_003624</name>
</gene>
<dbReference type="EMBL" id="JANBUK010001324">
    <property type="protein sequence ID" value="KAJ2782405.1"/>
    <property type="molecule type" value="Genomic_DNA"/>
</dbReference>
<reference evidence="1" key="1">
    <citation type="submission" date="2022-07" db="EMBL/GenBank/DDBJ databases">
        <title>Phylogenomic reconstructions and comparative analyses of Kickxellomycotina fungi.</title>
        <authorList>
            <person name="Reynolds N.K."/>
            <person name="Stajich J.E."/>
            <person name="Barry K."/>
            <person name="Grigoriev I.V."/>
            <person name="Crous P."/>
            <person name="Smith M.E."/>
        </authorList>
    </citation>
    <scope>NUCLEOTIDE SEQUENCE</scope>
    <source>
        <strain evidence="1">BCRC 34191</strain>
    </source>
</reference>
<proteinExistence type="predicted"/>
<organism evidence="1 2">
    <name type="scientific">Coemansia linderi</name>
    <dbReference type="NCBI Taxonomy" id="2663919"/>
    <lineage>
        <taxon>Eukaryota</taxon>
        <taxon>Fungi</taxon>
        <taxon>Fungi incertae sedis</taxon>
        <taxon>Zoopagomycota</taxon>
        <taxon>Kickxellomycotina</taxon>
        <taxon>Kickxellomycetes</taxon>
        <taxon>Kickxellales</taxon>
        <taxon>Kickxellaceae</taxon>
        <taxon>Coemansia</taxon>
    </lineage>
</organism>